<dbReference type="KEGG" id="bgt:106079339"/>
<keyword evidence="2 5" id="KW-0812">Transmembrane</keyword>
<dbReference type="GO" id="GO:0016020">
    <property type="term" value="C:membrane"/>
    <property type="evidence" value="ECO:0007669"/>
    <property type="project" value="UniProtKB-SubCell"/>
</dbReference>
<dbReference type="PANTHER" id="PTHR46641:SF2">
    <property type="entry name" value="FMRFAMIDE RECEPTOR"/>
    <property type="match status" value="1"/>
</dbReference>
<dbReference type="AlphaFoldDB" id="A0A2C9KF77"/>
<feature type="transmembrane region" description="Helical" evidence="5">
    <location>
        <begin position="111"/>
        <end position="127"/>
    </location>
</feature>
<evidence type="ECO:0000256" key="3">
    <source>
        <dbReference type="ARBA" id="ARBA00022989"/>
    </source>
</evidence>
<dbReference type="InterPro" id="IPR052954">
    <property type="entry name" value="GPCR-Ligand_Int"/>
</dbReference>
<dbReference type="Gene3D" id="1.20.1070.10">
    <property type="entry name" value="Rhodopsin 7-helix transmembrane proteins"/>
    <property type="match status" value="1"/>
</dbReference>
<feature type="transmembrane region" description="Helical" evidence="5">
    <location>
        <begin position="313"/>
        <end position="332"/>
    </location>
</feature>
<accession>A0A2C9KF77</accession>
<evidence type="ECO:0000313" key="7">
    <source>
        <dbReference type="EnsemblMetazoa" id="BGLB018525-PA"/>
    </source>
</evidence>
<organism evidence="7 8">
    <name type="scientific">Biomphalaria glabrata</name>
    <name type="common">Bloodfluke planorb</name>
    <name type="synonym">Freshwater snail</name>
    <dbReference type="NCBI Taxonomy" id="6526"/>
    <lineage>
        <taxon>Eukaryota</taxon>
        <taxon>Metazoa</taxon>
        <taxon>Spiralia</taxon>
        <taxon>Lophotrochozoa</taxon>
        <taxon>Mollusca</taxon>
        <taxon>Gastropoda</taxon>
        <taxon>Heterobranchia</taxon>
        <taxon>Euthyneura</taxon>
        <taxon>Panpulmonata</taxon>
        <taxon>Hygrophila</taxon>
        <taxon>Lymnaeoidea</taxon>
        <taxon>Planorbidae</taxon>
        <taxon>Biomphalaria</taxon>
    </lineage>
</organism>
<reference evidence="7" key="1">
    <citation type="submission" date="2020-05" db="UniProtKB">
        <authorList>
            <consortium name="EnsemblMetazoa"/>
        </authorList>
    </citation>
    <scope>IDENTIFICATION</scope>
    <source>
        <strain evidence="7">BB02</strain>
    </source>
</reference>
<name>A0A2C9KF77_BIOGL</name>
<evidence type="ECO:0000259" key="6">
    <source>
        <dbReference type="PROSITE" id="PS50262"/>
    </source>
</evidence>
<evidence type="ECO:0000313" key="8">
    <source>
        <dbReference type="Proteomes" id="UP000076420"/>
    </source>
</evidence>
<feature type="transmembrane region" description="Helical" evidence="5">
    <location>
        <begin position="229"/>
        <end position="256"/>
    </location>
</feature>
<dbReference type="PROSITE" id="PS50262">
    <property type="entry name" value="G_PROTEIN_RECEP_F1_2"/>
    <property type="match status" value="1"/>
</dbReference>
<evidence type="ECO:0000256" key="2">
    <source>
        <dbReference type="ARBA" id="ARBA00022692"/>
    </source>
</evidence>
<dbReference type="EnsemblMetazoa" id="BGLB018525-RA">
    <property type="protein sequence ID" value="BGLB018525-PA"/>
    <property type="gene ID" value="BGLB018525"/>
</dbReference>
<feature type="transmembrane region" description="Helical" evidence="5">
    <location>
        <begin position="277"/>
        <end position="301"/>
    </location>
</feature>
<evidence type="ECO:0000256" key="5">
    <source>
        <dbReference type="SAM" id="Phobius"/>
    </source>
</evidence>
<dbReference type="STRING" id="6526.A0A2C9KF77"/>
<dbReference type="SUPFAM" id="SSF81321">
    <property type="entry name" value="Family A G protein-coupled receptor-like"/>
    <property type="match status" value="1"/>
</dbReference>
<dbReference type="VEuPathDB" id="VectorBase:BGLAX_042942"/>
<gene>
    <name evidence="7" type="primary">106079339</name>
</gene>
<dbReference type="PANTHER" id="PTHR46641">
    <property type="entry name" value="FMRFAMIDE RECEPTOR-RELATED"/>
    <property type="match status" value="1"/>
</dbReference>
<keyword evidence="3 5" id="KW-1133">Transmembrane helix</keyword>
<feature type="domain" description="G-protein coupled receptors family 1 profile" evidence="6">
    <location>
        <begin position="54"/>
        <end position="329"/>
    </location>
</feature>
<dbReference type="InterPro" id="IPR017452">
    <property type="entry name" value="GPCR_Rhodpsn_7TM"/>
</dbReference>
<feature type="transmembrane region" description="Helical" evidence="5">
    <location>
        <begin position="133"/>
        <end position="151"/>
    </location>
</feature>
<feature type="transmembrane region" description="Helical" evidence="5">
    <location>
        <begin position="172"/>
        <end position="193"/>
    </location>
</feature>
<comment type="subcellular location">
    <subcellularLocation>
        <location evidence="1">Membrane</location>
    </subcellularLocation>
</comment>
<feature type="transmembrane region" description="Helical" evidence="5">
    <location>
        <begin position="50"/>
        <end position="70"/>
    </location>
</feature>
<dbReference type="VEuPathDB" id="VectorBase:BGLB018525"/>
<evidence type="ECO:0000256" key="1">
    <source>
        <dbReference type="ARBA" id="ARBA00004370"/>
    </source>
</evidence>
<dbReference type="Proteomes" id="UP000076420">
    <property type="component" value="Unassembled WGS sequence"/>
</dbReference>
<keyword evidence="4 5" id="KW-0472">Membrane</keyword>
<sequence length="359" mass="40909">MNLSVTDIFRGKTTTSVFVLKTTVFTPSKESLAETDKNVRIVLLYLRPTVGTFGLILNFVTFIILSKIGFRKPSIILLLSLTLADSLYLISSVNVVSLLARFNHDRLKYKYYGWEISGALAMCVYILDRLLDVLYLLGAYVSTGVPVLITFERLIATFFPLKFKLIVTSKRVLIINVALWLFWTPWVLFSLSWTTLRTAVLPNGQMVTYKASAYESFNDFYFISFLNTYIFNILTTIVPISLVSLGCLVIGVKLKLIQHHRNLMVTSKETSSRRTTLTLISVSIIFAVTSIIYFAFAISFSSSEFANAVITEVKYLLVDICSTSNFFAYIIFNTKFRNILIYMIKDKLLYRCNPSQFSR</sequence>
<proteinExistence type="predicted"/>
<feature type="transmembrane region" description="Helical" evidence="5">
    <location>
        <begin position="76"/>
        <end position="99"/>
    </location>
</feature>
<protein>
    <recommendedName>
        <fullName evidence="6">G-protein coupled receptors family 1 profile domain-containing protein</fullName>
    </recommendedName>
</protein>
<evidence type="ECO:0000256" key="4">
    <source>
        <dbReference type="ARBA" id="ARBA00023136"/>
    </source>
</evidence>